<dbReference type="AlphaFoldDB" id="A0A4C1VA52"/>
<name>A0A4C1VA52_EUMVA</name>
<gene>
    <name evidence="1" type="ORF">EVAR_17455_1</name>
</gene>
<sequence length="100" mass="10930">MWEGTCVDTLVVCYLNNISRAAASGTESAAKQKHLKYSILKDAYLIISVACETAGRWGSEVKSFIRDFGRRLRDKGGDPVLGLIYSKPYLSPSKAAMLLG</sequence>
<protein>
    <submittedName>
        <fullName evidence="1">Uncharacterized protein</fullName>
    </submittedName>
</protein>
<dbReference type="OrthoDB" id="2016582at2759"/>
<keyword evidence="2" id="KW-1185">Reference proteome</keyword>
<comment type="caution">
    <text evidence="1">The sequence shown here is derived from an EMBL/GenBank/DDBJ whole genome shotgun (WGS) entry which is preliminary data.</text>
</comment>
<organism evidence="1 2">
    <name type="scientific">Eumeta variegata</name>
    <name type="common">Bagworm moth</name>
    <name type="synonym">Eumeta japonica</name>
    <dbReference type="NCBI Taxonomy" id="151549"/>
    <lineage>
        <taxon>Eukaryota</taxon>
        <taxon>Metazoa</taxon>
        <taxon>Ecdysozoa</taxon>
        <taxon>Arthropoda</taxon>
        <taxon>Hexapoda</taxon>
        <taxon>Insecta</taxon>
        <taxon>Pterygota</taxon>
        <taxon>Neoptera</taxon>
        <taxon>Endopterygota</taxon>
        <taxon>Lepidoptera</taxon>
        <taxon>Glossata</taxon>
        <taxon>Ditrysia</taxon>
        <taxon>Tineoidea</taxon>
        <taxon>Psychidae</taxon>
        <taxon>Oiketicinae</taxon>
        <taxon>Eumeta</taxon>
    </lineage>
</organism>
<evidence type="ECO:0000313" key="1">
    <source>
        <dbReference type="EMBL" id="GBP35593.1"/>
    </source>
</evidence>
<reference evidence="1 2" key="1">
    <citation type="journal article" date="2019" name="Commun. Biol.">
        <title>The bagworm genome reveals a unique fibroin gene that provides high tensile strength.</title>
        <authorList>
            <person name="Kono N."/>
            <person name="Nakamura H."/>
            <person name="Ohtoshi R."/>
            <person name="Tomita M."/>
            <person name="Numata K."/>
            <person name="Arakawa K."/>
        </authorList>
    </citation>
    <scope>NUCLEOTIDE SEQUENCE [LARGE SCALE GENOMIC DNA]</scope>
</reference>
<dbReference type="Proteomes" id="UP000299102">
    <property type="component" value="Unassembled WGS sequence"/>
</dbReference>
<proteinExistence type="predicted"/>
<dbReference type="EMBL" id="BGZK01000305">
    <property type="protein sequence ID" value="GBP35593.1"/>
    <property type="molecule type" value="Genomic_DNA"/>
</dbReference>
<evidence type="ECO:0000313" key="2">
    <source>
        <dbReference type="Proteomes" id="UP000299102"/>
    </source>
</evidence>
<accession>A0A4C1VA52</accession>